<evidence type="ECO:0000313" key="2">
    <source>
        <dbReference type="Proteomes" id="UP001321786"/>
    </source>
</evidence>
<organism evidence="1 2">
    <name type="scientific">Helicovermis profundi</name>
    <dbReference type="NCBI Taxonomy" id="3065157"/>
    <lineage>
        <taxon>Bacteria</taxon>
        <taxon>Bacillati</taxon>
        <taxon>Bacillota</taxon>
        <taxon>Clostridia</taxon>
        <taxon>Helicovermis</taxon>
    </lineage>
</organism>
<reference evidence="1 2" key="1">
    <citation type="submission" date="2023-08" db="EMBL/GenBank/DDBJ databases">
        <title>Helicovermis profunda gen. nov., sp. nov., a novel mesophilic, fermentative bacterium within the Bacillota from a deep-sea hydrothermal vent chimney.</title>
        <authorList>
            <person name="Miyazaki U."/>
            <person name="Mizutani D."/>
            <person name="Hashimoto Y."/>
            <person name="Tame A."/>
            <person name="Sawayama S."/>
            <person name="Miyazaki J."/>
            <person name="Takai K."/>
            <person name="Nakagawa S."/>
        </authorList>
    </citation>
    <scope>NUCLEOTIDE SEQUENCE [LARGE SCALE GENOMIC DNA]</scope>
    <source>
        <strain evidence="1 2">S502</strain>
    </source>
</reference>
<dbReference type="EMBL" id="AP028654">
    <property type="protein sequence ID" value="BEP29035.1"/>
    <property type="molecule type" value="Genomic_DNA"/>
</dbReference>
<protein>
    <recommendedName>
        <fullName evidence="3">Baseplate protein J-like domain-containing protein</fullName>
    </recommendedName>
</protein>
<keyword evidence="2" id="KW-1185">Reference proteome</keyword>
<evidence type="ECO:0000313" key="1">
    <source>
        <dbReference type="EMBL" id="BEP29035.1"/>
    </source>
</evidence>
<sequence length="687" mass="80137">MIHLENLDSKNFYKILEEARNHIHKYNNEWTDENYHDPGITIIELLSWITEMQRYYLNNVTKISENKLLSLLSVKNNKKFISYGSVEITPIQQSLFIPKGLKLVAEDKIFETSKSFFAIKNNITDIFHYNFKNKTYIDLSEYLTKFELGYKPLGKKITKKNEFIIKFHDELPVDKTLNISFVIKEDYKIRLDNCASNKFGIKYKFIAKENYKNDYESVSNVEIIEDTTLGFKKSGIISFKINKSDKKKYKELVIEVLENYEFLPLIIYQIQLNKVEAINKNTIIKDFYSKKGYLEINDYIFKIGIKFFQILDSTGWLDAPEEDFIIKNLDDHFLINHIQNKDFRIILYDEMYITTSKIGKSTALPYQKIRVNLKNIINSELIISCPKLKNKSCYWEDYKYVDTLLESSNRDKVFTLDYEENELIFGNNEYGIIPEENGIDIMATNMVKSNFEKGNVKANKILSTSNKSFNELIKIKNSNDFVGGLALGNYDNLKIDFLKEYINIDIAITLDDYEKTIMRYPETRILYCKAENSYKGSNTLSLTVVPYTGAKFPKISVNLINELKIYLEDFSIVNTNVEIIDSPYIEVKFSISILLNNQNSFDKTKLYEAIYNLFNPIQNYNVNTSYKLGYLPTIYDVLQLTKQFEGISLVKNINILPIGKGVEKSLEYNAIPSNSVIFCKTINIYVE</sequence>
<dbReference type="RefSeq" id="WP_338534705.1">
    <property type="nucleotide sequence ID" value="NZ_AP028654.1"/>
</dbReference>
<gene>
    <name evidence="1" type="ORF">HLPR_13660</name>
</gene>
<dbReference type="AlphaFoldDB" id="A0AAU9ERC7"/>
<proteinExistence type="predicted"/>
<name>A0AAU9ERC7_9FIRM</name>
<accession>A0AAU9ERC7</accession>
<dbReference type="Proteomes" id="UP001321786">
    <property type="component" value="Chromosome"/>
</dbReference>
<evidence type="ECO:0008006" key="3">
    <source>
        <dbReference type="Google" id="ProtNLM"/>
    </source>
</evidence>
<dbReference type="KEGG" id="hprf:HLPR_13660"/>